<feature type="domain" description="Reverse transcriptase zinc-binding" evidence="1">
    <location>
        <begin position="129"/>
        <end position="189"/>
    </location>
</feature>
<dbReference type="AlphaFoldDB" id="A0ABD3GGB7"/>
<evidence type="ECO:0000313" key="2">
    <source>
        <dbReference type="EMBL" id="KAL3677721.1"/>
    </source>
</evidence>
<name>A0ABD3GGB7_9MARC</name>
<sequence length="270" mass="31273">MVLPSFETLVFIFHLLFKGGFLSKPRLEQVRLVFSDVLTSSLISLQGGDRLDAISELQPWSFTDGSWEFDLWEWLVRAPLSGKLTSLPFSVNVLQKVFFFEIQALLSLRVLIARWDLDWPVPTWTKVCKRLWAIGVHRRVLWRVLARAFFTGSRAARMQVADGTCPYCFTELETVPHLFFICPDKAVLWDRIFRLFPSARDLLPWVTDNQSFLVIQKPLILTVEALLVQHSRAGRRKRQIFVNALEISLGAREFLPRRFVDLVLAKVQDI</sequence>
<comment type="caution">
    <text evidence="2">The sequence shown here is derived from an EMBL/GenBank/DDBJ whole genome shotgun (WGS) entry which is preliminary data.</text>
</comment>
<organism evidence="2 3">
    <name type="scientific">Riccia sorocarpa</name>
    <dbReference type="NCBI Taxonomy" id="122646"/>
    <lineage>
        <taxon>Eukaryota</taxon>
        <taxon>Viridiplantae</taxon>
        <taxon>Streptophyta</taxon>
        <taxon>Embryophyta</taxon>
        <taxon>Marchantiophyta</taxon>
        <taxon>Marchantiopsida</taxon>
        <taxon>Marchantiidae</taxon>
        <taxon>Marchantiales</taxon>
        <taxon>Ricciaceae</taxon>
        <taxon>Riccia</taxon>
    </lineage>
</organism>
<dbReference type="Proteomes" id="UP001633002">
    <property type="component" value="Unassembled WGS sequence"/>
</dbReference>
<dbReference type="InterPro" id="IPR026960">
    <property type="entry name" value="RVT-Znf"/>
</dbReference>
<dbReference type="Pfam" id="PF13966">
    <property type="entry name" value="zf-RVT"/>
    <property type="match status" value="1"/>
</dbReference>
<protein>
    <recommendedName>
        <fullName evidence="1">Reverse transcriptase zinc-binding domain-containing protein</fullName>
    </recommendedName>
</protein>
<keyword evidence="3" id="KW-1185">Reference proteome</keyword>
<accession>A0ABD3GGB7</accession>
<dbReference type="EMBL" id="JBJQOH010000007">
    <property type="protein sequence ID" value="KAL3677721.1"/>
    <property type="molecule type" value="Genomic_DNA"/>
</dbReference>
<gene>
    <name evidence="2" type="ORF">R1sor_020677</name>
</gene>
<evidence type="ECO:0000259" key="1">
    <source>
        <dbReference type="Pfam" id="PF13966"/>
    </source>
</evidence>
<reference evidence="2 3" key="1">
    <citation type="submission" date="2024-09" db="EMBL/GenBank/DDBJ databases">
        <title>Chromosome-scale assembly of Riccia sorocarpa.</title>
        <authorList>
            <person name="Paukszto L."/>
        </authorList>
    </citation>
    <scope>NUCLEOTIDE SEQUENCE [LARGE SCALE GENOMIC DNA]</scope>
    <source>
        <strain evidence="2">LP-2024</strain>
        <tissue evidence="2">Aerial parts of the thallus</tissue>
    </source>
</reference>
<evidence type="ECO:0000313" key="3">
    <source>
        <dbReference type="Proteomes" id="UP001633002"/>
    </source>
</evidence>
<proteinExistence type="predicted"/>